<dbReference type="Proteomes" id="UP000051010">
    <property type="component" value="Unassembled WGS sequence"/>
</dbReference>
<organism evidence="1 2">
    <name type="scientific">Lentilactobacillus parafarraginis DSM 18390 = JCM 14109</name>
    <dbReference type="NCBI Taxonomy" id="1423786"/>
    <lineage>
        <taxon>Bacteria</taxon>
        <taxon>Bacillati</taxon>
        <taxon>Bacillota</taxon>
        <taxon>Bacilli</taxon>
        <taxon>Lactobacillales</taxon>
        <taxon>Lactobacillaceae</taxon>
        <taxon>Lentilactobacillus</taxon>
    </lineage>
</organism>
<comment type="caution">
    <text evidence="1">The sequence shown here is derived from an EMBL/GenBank/DDBJ whole genome shotgun (WGS) entry which is preliminary data.</text>
</comment>
<name>A0A0R1YN34_9LACO</name>
<dbReference type="EMBL" id="AZFZ01000061">
    <property type="protein sequence ID" value="KRM41371.1"/>
    <property type="molecule type" value="Genomic_DNA"/>
</dbReference>
<gene>
    <name evidence="1" type="ORF">FD47_GL002457</name>
</gene>
<sequence length="178" mass="20426">MFAAFLCHWHYNKGRIINGVQFLLLKWRILIMFKNHVMKRLIVGGLALTGSMLLAFSAQAASEPGSLSYHKASEYAAIGDNYQQFKLYNHVPNSQYKNIKTISWKKAKLSNHGVTNKTVHIDLYATQGTQYNWYRISKVNVLRGKKVLSKNAKQKVQKYWVYGQALVLPKVTTQTVFN</sequence>
<protein>
    <submittedName>
        <fullName evidence="1">Uncharacterized protein</fullName>
    </submittedName>
</protein>
<evidence type="ECO:0000313" key="1">
    <source>
        <dbReference type="EMBL" id="KRM41371.1"/>
    </source>
</evidence>
<accession>A0A0R1YN34</accession>
<dbReference type="PATRIC" id="fig|1423786.4.peg.2574"/>
<evidence type="ECO:0000313" key="2">
    <source>
        <dbReference type="Proteomes" id="UP000051010"/>
    </source>
</evidence>
<proteinExistence type="predicted"/>
<reference evidence="1 2" key="1">
    <citation type="journal article" date="2015" name="Genome Announc.">
        <title>Expanding the biotechnology potential of lactobacilli through comparative genomics of 213 strains and associated genera.</title>
        <authorList>
            <person name="Sun Z."/>
            <person name="Harris H.M."/>
            <person name="McCann A."/>
            <person name="Guo C."/>
            <person name="Argimon S."/>
            <person name="Zhang W."/>
            <person name="Yang X."/>
            <person name="Jeffery I.B."/>
            <person name="Cooney J.C."/>
            <person name="Kagawa T.F."/>
            <person name="Liu W."/>
            <person name="Song Y."/>
            <person name="Salvetti E."/>
            <person name="Wrobel A."/>
            <person name="Rasinkangas P."/>
            <person name="Parkhill J."/>
            <person name="Rea M.C."/>
            <person name="O'Sullivan O."/>
            <person name="Ritari J."/>
            <person name="Douillard F.P."/>
            <person name="Paul Ross R."/>
            <person name="Yang R."/>
            <person name="Briner A.E."/>
            <person name="Felis G.E."/>
            <person name="de Vos W.M."/>
            <person name="Barrangou R."/>
            <person name="Klaenhammer T.R."/>
            <person name="Caufield P.W."/>
            <person name="Cui Y."/>
            <person name="Zhang H."/>
            <person name="O'Toole P.W."/>
        </authorList>
    </citation>
    <scope>NUCLEOTIDE SEQUENCE [LARGE SCALE GENOMIC DNA]</scope>
    <source>
        <strain evidence="1 2">DSM 18390</strain>
    </source>
</reference>
<dbReference type="AlphaFoldDB" id="A0A0R1YN34"/>